<evidence type="ECO:0000256" key="2">
    <source>
        <dbReference type="ARBA" id="ARBA00003215"/>
    </source>
</evidence>
<evidence type="ECO:0000256" key="5">
    <source>
        <dbReference type="ARBA" id="ARBA00022723"/>
    </source>
</evidence>
<comment type="function">
    <text evidence="2">Purine nucleoside enzyme that catalyzes the phosphorolysis of adenosine and inosine nucleosides, yielding D-ribose 1-phosphate and the respective free bases, adenine and hypoxanthine. Also catalyzes the phosphorolysis of S-methyl-5'-thioadenosine into adenine and S-methyl-5-thio-alpha-D-ribose 1-phosphate. Also has adenosine deaminase activity.</text>
</comment>
<dbReference type="InterPro" id="IPR003730">
    <property type="entry name" value="Cu_polyphenol_OxRdtase"/>
</dbReference>
<dbReference type="eggNOG" id="COG1496">
    <property type="taxonomic scope" value="Bacteria"/>
</dbReference>
<organism evidence="13 14">
    <name type="scientific">Segniliparus rugosus (strain ATCC BAA-974 / DSM 45345 / CCUG 50838 / CIP 108380 / JCM 13579 / CDC 945)</name>
    <dbReference type="NCBI Taxonomy" id="679197"/>
    <lineage>
        <taxon>Bacteria</taxon>
        <taxon>Bacillati</taxon>
        <taxon>Actinomycetota</taxon>
        <taxon>Actinomycetes</taxon>
        <taxon>Mycobacteriales</taxon>
        <taxon>Segniliparaceae</taxon>
        <taxon>Segniliparus</taxon>
    </lineage>
</organism>
<keyword evidence="7" id="KW-0862">Zinc</keyword>
<keyword evidence="6" id="KW-0378">Hydrolase</keyword>
<keyword evidence="8" id="KW-0186">Copper</keyword>
<dbReference type="GO" id="GO:0005507">
    <property type="term" value="F:copper ion binding"/>
    <property type="evidence" value="ECO:0007669"/>
    <property type="project" value="TreeGrafter"/>
</dbReference>
<dbReference type="Proteomes" id="UP000004816">
    <property type="component" value="Unassembled WGS sequence"/>
</dbReference>
<dbReference type="InterPro" id="IPR011324">
    <property type="entry name" value="Cytotoxic_necrot_fac-like_cat"/>
</dbReference>
<keyword evidence="5" id="KW-0479">Metal-binding</keyword>
<evidence type="ECO:0000256" key="4">
    <source>
        <dbReference type="ARBA" id="ARBA00022679"/>
    </source>
</evidence>
<dbReference type="Pfam" id="PF02578">
    <property type="entry name" value="Cu-oxidase_4"/>
    <property type="match status" value="1"/>
</dbReference>
<evidence type="ECO:0000313" key="13">
    <source>
        <dbReference type="EMBL" id="EFV12296.1"/>
    </source>
</evidence>
<dbReference type="STRING" id="679197.HMPREF9336_02856"/>
<dbReference type="AlphaFoldDB" id="E5XTN4"/>
<dbReference type="PANTHER" id="PTHR30616">
    <property type="entry name" value="UNCHARACTERIZED PROTEIN YFIH"/>
    <property type="match status" value="1"/>
</dbReference>
<comment type="caution">
    <text evidence="13">The sequence shown here is derived from an EMBL/GenBank/DDBJ whole genome shotgun (WGS) entry which is preliminary data.</text>
</comment>
<dbReference type="InterPro" id="IPR038371">
    <property type="entry name" value="Cu_polyphenol_OxRdtase_sf"/>
</dbReference>
<evidence type="ECO:0000313" key="14">
    <source>
        <dbReference type="Proteomes" id="UP000004816"/>
    </source>
</evidence>
<dbReference type="GO" id="GO:0017061">
    <property type="term" value="F:S-methyl-5-thioadenosine phosphorylase activity"/>
    <property type="evidence" value="ECO:0007669"/>
    <property type="project" value="UniProtKB-EC"/>
</dbReference>
<keyword evidence="4" id="KW-0808">Transferase</keyword>
<comment type="similarity">
    <text evidence="3 12">Belongs to the purine nucleoside phosphorylase YfiH/LACC1 family.</text>
</comment>
<evidence type="ECO:0000256" key="9">
    <source>
        <dbReference type="ARBA" id="ARBA00047989"/>
    </source>
</evidence>
<name>E5XTN4_SEGRC</name>
<dbReference type="Gene3D" id="3.60.140.10">
    <property type="entry name" value="CNF1/YfiH-like putative cysteine hydrolases"/>
    <property type="match status" value="1"/>
</dbReference>
<dbReference type="NCBIfam" id="TIGR00726">
    <property type="entry name" value="peptidoglycan editing factor PgeF"/>
    <property type="match status" value="1"/>
</dbReference>
<dbReference type="CDD" id="cd16833">
    <property type="entry name" value="YfiH"/>
    <property type="match status" value="1"/>
</dbReference>
<dbReference type="HOGENOM" id="CLU_065784_3_1_11"/>
<protein>
    <recommendedName>
        <fullName evidence="12">Purine nucleoside phosphorylase</fullName>
    </recommendedName>
</protein>
<accession>E5XTN4</accession>
<sequence length="253" mass="26614">MTRVRTLTTTVADGDMRDPANRERLADEIGIPAGRFVWLNQVHSAKVAVVDRLWPEADGPLVIAETDGAATNLPGVALAILTADCVPVVALDVKAGVVGAAHAGRVGAQNGIVRELVARMVGLGAKRERIAVRLGPSASGASYEVPSDMRDEVEALLPGSACATEAGTAGLDLRAGLVRQLGEIGVKGHVSNVKVCTIKDTRFFSHRRDKSAGRFATVVWQSEADRAEPVAPRPFSGVYDHVGTISGVGRERP</sequence>
<evidence type="ECO:0000256" key="1">
    <source>
        <dbReference type="ARBA" id="ARBA00000553"/>
    </source>
</evidence>
<reference evidence="13 14" key="1">
    <citation type="journal article" date="2011" name="Stand. Genomic Sci.">
        <title>High quality draft genome sequence of Segniliparus rugosus CDC 945(T)= (ATCC BAA-974(T)).</title>
        <authorList>
            <person name="Earl A.M."/>
            <person name="Desjardins C.A."/>
            <person name="Fitzgerald M.G."/>
            <person name="Arachchi H.M."/>
            <person name="Zeng Q."/>
            <person name="Mehta T."/>
            <person name="Griggs A."/>
            <person name="Birren B.W."/>
            <person name="Toney N.C."/>
            <person name="Carr J."/>
            <person name="Posey J."/>
            <person name="Butler W.R."/>
        </authorList>
    </citation>
    <scope>NUCLEOTIDE SEQUENCE [LARGE SCALE GENOMIC DNA]</scope>
    <source>
        <strain evidence="14">ATCC BAA-974 / DSM 45345 / CCUG 50838 / CIP 108380 / JCM 13579 / CDC 945</strain>
    </source>
</reference>
<evidence type="ECO:0000256" key="6">
    <source>
        <dbReference type="ARBA" id="ARBA00022801"/>
    </source>
</evidence>
<comment type="catalytic activity">
    <reaction evidence="10">
        <text>adenosine + phosphate = alpha-D-ribose 1-phosphate + adenine</text>
        <dbReference type="Rhea" id="RHEA:27642"/>
        <dbReference type="ChEBI" id="CHEBI:16335"/>
        <dbReference type="ChEBI" id="CHEBI:16708"/>
        <dbReference type="ChEBI" id="CHEBI:43474"/>
        <dbReference type="ChEBI" id="CHEBI:57720"/>
        <dbReference type="EC" id="2.4.2.1"/>
    </reaction>
    <physiologicalReaction direction="left-to-right" evidence="10">
        <dbReference type="Rhea" id="RHEA:27643"/>
    </physiologicalReaction>
</comment>
<evidence type="ECO:0000256" key="11">
    <source>
        <dbReference type="ARBA" id="ARBA00049893"/>
    </source>
</evidence>
<gene>
    <name evidence="13" type="ORF">HMPREF9336_02856</name>
</gene>
<keyword evidence="14" id="KW-1185">Reference proteome</keyword>
<dbReference type="EMBL" id="ACZI02000001">
    <property type="protein sequence ID" value="EFV12296.1"/>
    <property type="molecule type" value="Genomic_DNA"/>
</dbReference>
<comment type="catalytic activity">
    <reaction evidence="9">
        <text>adenosine + H2O + H(+) = inosine + NH4(+)</text>
        <dbReference type="Rhea" id="RHEA:24408"/>
        <dbReference type="ChEBI" id="CHEBI:15377"/>
        <dbReference type="ChEBI" id="CHEBI:15378"/>
        <dbReference type="ChEBI" id="CHEBI:16335"/>
        <dbReference type="ChEBI" id="CHEBI:17596"/>
        <dbReference type="ChEBI" id="CHEBI:28938"/>
        <dbReference type="EC" id="3.5.4.4"/>
    </reaction>
    <physiologicalReaction direction="left-to-right" evidence="9">
        <dbReference type="Rhea" id="RHEA:24409"/>
    </physiologicalReaction>
</comment>
<dbReference type="GO" id="GO:0016787">
    <property type="term" value="F:hydrolase activity"/>
    <property type="evidence" value="ECO:0007669"/>
    <property type="project" value="UniProtKB-KW"/>
</dbReference>
<evidence type="ECO:0000256" key="3">
    <source>
        <dbReference type="ARBA" id="ARBA00007353"/>
    </source>
</evidence>
<evidence type="ECO:0000256" key="12">
    <source>
        <dbReference type="RuleBase" id="RU361274"/>
    </source>
</evidence>
<evidence type="ECO:0000256" key="10">
    <source>
        <dbReference type="ARBA" id="ARBA00048968"/>
    </source>
</evidence>
<proteinExistence type="inferred from homology"/>
<comment type="catalytic activity">
    <reaction evidence="11">
        <text>S-methyl-5'-thioadenosine + phosphate = 5-(methylsulfanyl)-alpha-D-ribose 1-phosphate + adenine</text>
        <dbReference type="Rhea" id="RHEA:11852"/>
        <dbReference type="ChEBI" id="CHEBI:16708"/>
        <dbReference type="ChEBI" id="CHEBI:17509"/>
        <dbReference type="ChEBI" id="CHEBI:43474"/>
        <dbReference type="ChEBI" id="CHEBI:58533"/>
        <dbReference type="EC" id="2.4.2.28"/>
    </reaction>
    <physiologicalReaction direction="left-to-right" evidence="11">
        <dbReference type="Rhea" id="RHEA:11853"/>
    </physiologicalReaction>
</comment>
<evidence type="ECO:0000256" key="8">
    <source>
        <dbReference type="ARBA" id="ARBA00023008"/>
    </source>
</evidence>
<dbReference type="PANTHER" id="PTHR30616:SF2">
    <property type="entry name" value="PURINE NUCLEOSIDE PHOSPHORYLASE LACC1"/>
    <property type="match status" value="1"/>
</dbReference>
<dbReference type="SUPFAM" id="SSF64438">
    <property type="entry name" value="CNF1/YfiH-like putative cysteine hydrolases"/>
    <property type="match status" value="1"/>
</dbReference>
<evidence type="ECO:0000256" key="7">
    <source>
        <dbReference type="ARBA" id="ARBA00022833"/>
    </source>
</evidence>
<dbReference type="RefSeq" id="WP_007471491.1">
    <property type="nucleotide sequence ID" value="NZ_KI391953.1"/>
</dbReference>
<comment type="catalytic activity">
    <reaction evidence="1">
        <text>inosine + phosphate = alpha-D-ribose 1-phosphate + hypoxanthine</text>
        <dbReference type="Rhea" id="RHEA:27646"/>
        <dbReference type="ChEBI" id="CHEBI:17368"/>
        <dbReference type="ChEBI" id="CHEBI:17596"/>
        <dbReference type="ChEBI" id="CHEBI:43474"/>
        <dbReference type="ChEBI" id="CHEBI:57720"/>
        <dbReference type="EC" id="2.4.2.1"/>
    </reaction>
    <physiologicalReaction direction="left-to-right" evidence="1">
        <dbReference type="Rhea" id="RHEA:27647"/>
    </physiologicalReaction>
</comment>